<keyword evidence="3" id="KW-1185">Reference proteome</keyword>
<comment type="caution">
    <text evidence="2">The sequence shown here is derived from an EMBL/GenBank/DDBJ whole genome shotgun (WGS) entry which is preliminary data.</text>
</comment>
<dbReference type="STRING" id="477184.KYC_19429"/>
<proteinExistence type="predicted"/>
<protein>
    <submittedName>
        <fullName evidence="2">Uncharacterized protein</fullName>
    </submittedName>
</protein>
<dbReference type="Proteomes" id="UP000003113">
    <property type="component" value="Unassembled WGS sequence"/>
</dbReference>
<evidence type="ECO:0000313" key="2">
    <source>
        <dbReference type="EMBL" id="EHK64597.1"/>
    </source>
</evidence>
<feature type="compositionally biased region" description="Low complexity" evidence="1">
    <location>
        <begin position="92"/>
        <end position="113"/>
    </location>
</feature>
<dbReference type="AlphaFoldDB" id="H0FAS9"/>
<name>H0FAS9_9BURK</name>
<evidence type="ECO:0000256" key="1">
    <source>
        <dbReference type="SAM" id="MobiDB-lite"/>
    </source>
</evidence>
<accession>H0FAS9</accession>
<sequence>MSGFLRQLADRSLGLAPRMRSAAALSPVRARDGFAVVDTGQDASPAVVAQRASVHAPAPPAGLETLDRWARLQPSLAPQAQTTALRARGPGRDAPMAADAPLARATAPRPASRQVFPEPSTESADPRPRTFMPRADAPDSQARKAGPPTGGVQAALRALQAQGVGEPVSTRPDAAPALADRSELAEDAAPAASVVSMPVRARTPERDAPVSRPAPARQATPDIHITIDRLEVAPPAPAPRAASPARTAALSLRAYLAARRTGLP</sequence>
<feature type="region of interest" description="Disordered" evidence="1">
    <location>
        <begin position="77"/>
        <end position="150"/>
    </location>
</feature>
<gene>
    <name evidence="2" type="ORF">KYC_19429</name>
</gene>
<feature type="region of interest" description="Disordered" evidence="1">
    <location>
        <begin position="201"/>
        <end position="223"/>
    </location>
</feature>
<dbReference type="EMBL" id="AGUF01000059">
    <property type="protein sequence ID" value="EHK64597.1"/>
    <property type="molecule type" value="Genomic_DNA"/>
</dbReference>
<reference evidence="2 3" key="1">
    <citation type="journal article" date="2012" name="J. Bacteriol.">
        <title>Genome sequence of the highly efficient arsenite-oxidizing bacterium Achromobacter arsenitoxydans SY8.</title>
        <authorList>
            <person name="Li X."/>
            <person name="Hu Y."/>
            <person name="Gong J."/>
            <person name="Lin Y."/>
            <person name="Johnstone L."/>
            <person name="Rensing C."/>
            <person name="Wang G."/>
        </authorList>
    </citation>
    <scope>NUCLEOTIDE SEQUENCE [LARGE SCALE GENOMIC DNA]</scope>
    <source>
        <strain evidence="2 3">SY8</strain>
    </source>
</reference>
<organism evidence="2 3">
    <name type="scientific">Achromobacter arsenitoxydans SY8</name>
    <dbReference type="NCBI Taxonomy" id="477184"/>
    <lineage>
        <taxon>Bacteria</taxon>
        <taxon>Pseudomonadati</taxon>
        <taxon>Pseudomonadota</taxon>
        <taxon>Betaproteobacteria</taxon>
        <taxon>Burkholderiales</taxon>
        <taxon>Alcaligenaceae</taxon>
        <taxon>Achromobacter</taxon>
    </lineage>
</organism>
<dbReference type="RefSeq" id="WP_008165419.1">
    <property type="nucleotide sequence ID" value="NZ_AGUF01000059.1"/>
</dbReference>
<evidence type="ECO:0000313" key="3">
    <source>
        <dbReference type="Proteomes" id="UP000003113"/>
    </source>
</evidence>
<dbReference type="PATRIC" id="fig|477184.5.peg.3817"/>
<dbReference type="OrthoDB" id="9939759at2"/>